<evidence type="ECO:0000313" key="2">
    <source>
        <dbReference type="EMBL" id="CAD9982280.1"/>
    </source>
</evidence>
<name>A0A7S2YLA7_9STRA</name>
<dbReference type="AlphaFoldDB" id="A0A7S2YLA7"/>
<accession>A0A7S2YLA7</accession>
<protein>
    <submittedName>
        <fullName evidence="2">Uncharacterized protein</fullName>
    </submittedName>
</protein>
<evidence type="ECO:0000256" key="1">
    <source>
        <dbReference type="SAM" id="MobiDB-lite"/>
    </source>
</evidence>
<feature type="region of interest" description="Disordered" evidence="1">
    <location>
        <begin position="1"/>
        <end position="27"/>
    </location>
</feature>
<feature type="region of interest" description="Disordered" evidence="1">
    <location>
        <begin position="74"/>
        <end position="107"/>
    </location>
</feature>
<sequence>MKMNLPQNETTSATRGGGTRVAGGRHIVPSGVTVERFVDGQAKELQQTCPPAVEQLLSLRGLTKDYQSLMQTMMQKGQVEEPKATKGETKKKGMVRSEIGSDCPRNT</sequence>
<organism evidence="2">
    <name type="scientific">Entomoneis paludosa</name>
    <dbReference type="NCBI Taxonomy" id="265537"/>
    <lineage>
        <taxon>Eukaryota</taxon>
        <taxon>Sar</taxon>
        <taxon>Stramenopiles</taxon>
        <taxon>Ochrophyta</taxon>
        <taxon>Bacillariophyta</taxon>
        <taxon>Bacillariophyceae</taxon>
        <taxon>Bacillariophycidae</taxon>
        <taxon>Entomoneidaceae</taxon>
        <taxon>Entomoneis</taxon>
    </lineage>
</organism>
<feature type="compositionally biased region" description="Basic and acidic residues" evidence="1">
    <location>
        <begin position="78"/>
        <end position="91"/>
    </location>
</feature>
<dbReference type="EMBL" id="HBHT01030534">
    <property type="protein sequence ID" value="CAD9982280.1"/>
    <property type="molecule type" value="Transcribed_RNA"/>
</dbReference>
<reference evidence="2" key="1">
    <citation type="submission" date="2021-01" db="EMBL/GenBank/DDBJ databases">
        <authorList>
            <person name="Corre E."/>
            <person name="Pelletier E."/>
            <person name="Niang G."/>
            <person name="Scheremetjew M."/>
            <person name="Finn R."/>
            <person name="Kale V."/>
            <person name="Holt S."/>
            <person name="Cochrane G."/>
            <person name="Meng A."/>
            <person name="Brown T."/>
            <person name="Cohen L."/>
        </authorList>
    </citation>
    <scope>NUCLEOTIDE SEQUENCE</scope>
    <source>
        <strain evidence="2">CCMP125</strain>
    </source>
</reference>
<gene>
    <name evidence="2" type="ORF">APAL1065_LOCUS20472</name>
</gene>
<proteinExistence type="predicted"/>